<feature type="domain" description="Amidohydrolase 3" evidence="1">
    <location>
        <begin position="35"/>
        <end position="435"/>
    </location>
</feature>
<dbReference type="Proteomes" id="UP000093740">
    <property type="component" value="Chromosome"/>
</dbReference>
<dbReference type="Gene3D" id="3.10.310.70">
    <property type="match status" value="1"/>
</dbReference>
<dbReference type="Pfam" id="PF07969">
    <property type="entry name" value="Amidohydro_3"/>
    <property type="match status" value="1"/>
</dbReference>
<dbReference type="EMBL" id="CP014334">
    <property type="protein sequence ID" value="AMW33507.1"/>
    <property type="molecule type" value="Genomic_DNA"/>
</dbReference>
<dbReference type="KEGG" id="fia:NA23_09905"/>
<dbReference type="PANTHER" id="PTHR22642:SF2">
    <property type="entry name" value="PROTEIN LONG AFTER FAR-RED 3"/>
    <property type="match status" value="1"/>
</dbReference>
<dbReference type="Gene3D" id="2.30.40.10">
    <property type="entry name" value="Urease, subunit C, domain 1"/>
    <property type="match status" value="1"/>
</dbReference>
<dbReference type="AlphaFoldDB" id="A0AAI8GDY6"/>
<reference evidence="2 3" key="1">
    <citation type="journal article" date="2015" name="Stand. Genomic Sci.">
        <title>Genome sequence of a native-feather degrading extremely thermophilic Eubacterium, Fervidobacterium islandicum AW-1.</title>
        <authorList>
            <person name="Lee Y.J."/>
            <person name="Jeong H."/>
            <person name="Park G.S."/>
            <person name="Kwak Y."/>
            <person name="Lee S.J."/>
            <person name="Lee S.J."/>
            <person name="Park M.K."/>
            <person name="Kim J.Y."/>
            <person name="Kang H.K."/>
            <person name="Shin J.H."/>
            <person name="Lee D.W."/>
        </authorList>
    </citation>
    <scope>NUCLEOTIDE SEQUENCE [LARGE SCALE GENOMIC DNA]</scope>
    <source>
        <strain evidence="2 3">AW-1</strain>
    </source>
</reference>
<keyword evidence="3" id="KW-1185">Reference proteome</keyword>
<dbReference type="InterPro" id="IPR011059">
    <property type="entry name" value="Metal-dep_hydrolase_composite"/>
</dbReference>
<evidence type="ECO:0000313" key="3">
    <source>
        <dbReference type="Proteomes" id="UP000093740"/>
    </source>
</evidence>
<evidence type="ECO:0000259" key="1">
    <source>
        <dbReference type="Pfam" id="PF07969"/>
    </source>
</evidence>
<accession>A0AAI8GDY6</accession>
<dbReference type="Gene3D" id="3.20.20.140">
    <property type="entry name" value="Metal-dependent hydrolases"/>
    <property type="match status" value="1"/>
</dbReference>
<dbReference type="SUPFAM" id="SSF51556">
    <property type="entry name" value="Metallo-dependent hydrolases"/>
    <property type="match status" value="1"/>
</dbReference>
<name>A0AAI8GDY6_FERIS</name>
<gene>
    <name evidence="2" type="ORF">NA23_09905</name>
</gene>
<evidence type="ECO:0000313" key="2">
    <source>
        <dbReference type="EMBL" id="AMW33507.1"/>
    </source>
</evidence>
<dbReference type="InterPro" id="IPR032466">
    <property type="entry name" value="Metal_Hydrolase"/>
</dbReference>
<organism evidence="2 3">
    <name type="scientific">Fervidobacterium islandicum</name>
    <dbReference type="NCBI Taxonomy" id="2423"/>
    <lineage>
        <taxon>Bacteria</taxon>
        <taxon>Thermotogati</taxon>
        <taxon>Thermotogota</taxon>
        <taxon>Thermotogae</taxon>
        <taxon>Thermotogales</taxon>
        <taxon>Fervidobacteriaceae</taxon>
        <taxon>Fervidobacterium</taxon>
    </lineage>
</organism>
<protein>
    <submittedName>
        <fullName evidence="2">Amidohydrolase family protein</fullName>
    </submittedName>
</protein>
<dbReference type="GO" id="GO:0016810">
    <property type="term" value="F:hydrolase activity, acting on carbon-nitrogen (but not peptide) bonds"/>
    <property type="evidence" value="ECO:0007669"/>
    <property type="project" value="InterPro"/>
</dbReference>
<dbReference type="SUPFAM" id="SSF51338">
    <property type="entry name" value="Composite domain of metallo-dependent hydrolases"/>
    <property type="match status" value="1"/>
</dbReference>
<dbReference type="PANTHER" id="PTHR22642">
    <property type="entry name" value="IMIDAZOLONEPROPIONASE"/>
    <property type="match status" value="1"/>
</dbReference>
<sequence length="440" mass="50017">MVVKNGYVWNGRIFEKKDLYIENGGFVPHSDNGPVVDATGLFVMPGWVDSHAHIIGTGVKILTHDLAKENLADVLTSASNSSENFVIARGWETLPEKALLDKANALKRPVVLIRKCGHVAWINNYMKEKIGKTGNSANNENLIYENEIEEIWHSLGDEFFKRAFEIGQRVFLKHGVTQVHSDDFHGVSFDVLKELLQNSELRVFEKLYTYEPWNYEFGVYGNSKIGGIKLFADGSLGGRTAWMHNPYKDTGNYGMNTLPDNFDEIVKFAEAKGIQLNIHVIGDRALSEVLERLEKNRTKLRHRLIHLQFVSERDFPKLKRYYLSVQPHFFFEDIPLLDNVSFELAYPFVKMHEAGCLMAFSTDSPVSPVDPKYVLEHALKMGFTREDAIYYYTEAGSKIGGYKCGKIEIGYHADFALYDGNPLERDPVAVFVNGKEVMSR</sequence>
<dbReference type="RefSeq" id="WP_033191655.1">
    <property type="nucleotide sequence ID" value="NZ_CP014334.2"/>
</dbReference>
<proteinExistence type="predicted"/>
<dbReference type="InterPro" id="IPR013108">
    <property type="entry name" value="Amidohydro_3"/>
</dbReference>